<dbReference type="AlphaFoldDB" id="A0A1L0C891"/>
<gene>
    <name evidence="1" type="ORF">NVI5450_4336</name>
</gene>
<accession>A0A1L0C891</accession>
<dbReference type="EMBL" id="FPLD01000129">
    <property type="protein sequence ID" value="SGZ16496.1"/>
    <property type="molecule type" value="Genomic_DNA"/>
</dbReference>
<name>A0A1L0C891_9GAMM</name>
<sequence>MFIPHNINTAIFSYETNIYQFEVDAEGDLGFVCLNTSEIADRELSLLLLKRLVELSEKAMQ</sequence>
<proteinExistence type="predicted"/>
<dbReference type="RefSeq" id="WP_075518473.1">
    <property type="nucleotide sequence ID" value="NZ_FPLD01000129.1"/>
</dbReference>
<dbReference type="Proteomes" id="UP000183794">
    <property type="component" value="Unassembled WGS sequence"/>
</dbReference>
<organism evidence="1 2">
    <name type="scientific">Moritella viscosa</name>
    <dbReference type="NCBI Taxonomy" id="80854"/>
    <lineage>
        <taxon>Bacteria</taxon>
        <taxon>Pseudomonadati</taxon>
        <taxon>Pseudomonadota</taxon>
        <taxon>Gammaproteobacteria</taxon>
        <taxon>Alteromonadales</taxon>
        <taxon>Moritellaceae</taxon>
        <taxon>Moritella</taxon>
    </lineage>
</organism>
<reference evidence="1 2" key="1">
    <citation type="submission" date="2016-11" db="EMBL/GenBank/DDBJ databases">
        <authorList>
            <person name="Jaros S."/>
            <person name="Januszkiewicz K."/>
            <person name="Wedrychowicz H."/>
        </authorList>
    </citation>
    <scope>NUCLEOTIDE SEQUENCE [LARGE SCALE GENOMIC DNA]</scope>
    <source>
        <strain evidence="1">NVI 5450</strain>
    </source>
</reference>
<protein>
    <submittedName>
        <fullName evidence="1">Uncharacterized protein</fullName>
    </submittedName>
</protein>
<evidence type="ECO:0000313" key="1">
    <source>
        <dbReference type="EMBL" id="SGZ16496.1"/>
    </source>
</evidence>
<evidence type="ECO:0000313" key="2">
    <source>
        <dbReference type="Proteomes" id="UP000183794"/>
    </source>
</evidence>